<evidence type="ECO:0000313" key="1">
    <source>
        <dbReference type="EMBL" id="MBA0712063.1"/>
    </source>
</evidence>
<name>A0A7J8ZJP6_9ROSI</name>
<dbReference type="AlphaFoldDB" id="A0A7J8ZJP6"/>
<evidence type="ECO:0000313" key="2">
    <source>
        <dbReference type="Proteomes" id="UP000593574"/>
    </source>
</evidence>
<dbReference type="EMBL" id="JABEZV010000005">
    <property type="protein sequence ID" value="MBA0712063.1"/>
    <property type="molecule type" value="Genomic_DNA"/>
</dbReference>
<gene>
    <name evidence="1" type="ORF">Golax_011188</name>
</gene>
<accession>A0A7J8ZJP6</accession>
<keyword evidence="2" id="KW-1185">Reference proteome</keyword>
<reference evidence="1 2" key="1">
    <citation type="journal article" date="2019" name="Genome Biol. Evol.">
        <title>Insights into the evolution of the New World diploid cottons (Gossypium, subgenus Houzingenia) based on genome sequencing.</title>
        <authorList>
            <person name="Grover C.E."/>
            <person name="Arick M.A. 2nd"/>
            <person name="Thrash A."/>
            <person name="Conover J.L."/>
            <person name="Sanders W.S."/>
            <person name="Peterson D.G."/>
            <person name="Frelichowski J.E."/>
            <person name="Scheffler J.A."/>
            <person name="Scheffler B.E."/>
            <person name="Wendel J.F."/>
        </authorList>
    </citation>
    <scope>NUCLEOTIDE SEQUENCE [LARGE SCALE GENOMIC DNA]</scope>
    <source>
        <strain evidence="1">4</strain>
        <tissue evidence="1">Leaf</tissue>
    </source>
</reference>
<protein>
    <submittedName>
        <fullName evidence="1">Uncharacterized protein</fullName>
    </submittedName>
</protein>
<comment type="caution">
    <text evidence="1">The sequence shown here is derived from an EMBL/GenBank/DDBJ whole genome shotgun (WGS) entry which is preliminary data.</text>
</comment>
<proteinExistence type="predicted"/>
<dbReference type="Proteomes" id="UP000593574">
    <property type="component" value="Unassembled WGS sequence"/>
</dbReference>
<sequence length="19" mass="2211">MVTNHGVGGLNLFYLFLWE</sequence>
<organism evidence="1 2">
    <name type="scientific">Gossypium laxum</name>
    <dbReference type="NCBI Taxonomy" id="34288"/>
    <lineage>
        <taxon>Eukaryota</taxon>
        <taxon>Viridiplantae</taxon>
        <taxon>Streptophyta</taxon>
        <taxon>Embryophyta</taxon>
        <taxon>Tracheophyta</taxon>
        <taxon>Spermatophyta</taxon>
        <taxon>Magnoliopsida</taxon>
        <taxon>eudicotyledons</taxon>
        <taxon>Gunneridae</taxon>
        <taxon>Pentapetalae</taxon>
        <taxon>rosids</taxon>
        <taxon>malvids</taxon>
        <taxon>Malvales</taxon>
        <taxon>Malvaceae</taxon>
        <taxon>Malvoideae</taxon>
        <taxon>Gossypium</taxon>
    </lineage>
</organism>